<dbReference type="VEuPathDB" id="ToxoDB:ENH_00082570"/>
<feature type="region of interest" description="Disordered" evidence="2">
    <location>
        <begin position="786"/>
        <end position="809"/>
    </location>
</feature>
<accession>U6N4W9</accession>
<feature type="compositionally biased region" description="Polar residues" evidence="2">
    <location>
        <begin position="874"/>
        <end position="883"/>
    </location>
</feature>
<name>U6N4W9_9EIME</name>
<feature type="coiled-coil region" evidence="1">
    <location>
        <begin position="582"/>
        <end position="634"/>
    </location>
</feature>
<dbReference type="GeneID" id="25478386"/>
<dbReference type="Pfam" id="PF03097">
    <property type="entry name" value="BRO1"/>
    <property type="match status" value="1"/>
</dbReference>
<dbReference type="Gene3D" id="1.25.40.280">
    <property type="entry name" value="alix/aip1 like domains"/>
    <property type="match status" value="1"/>
</dbReference>
<organism evidence="4 5">
    <name type="scientific">Eimeria necatrix</name>
    <dbReference type="NCBI Taxonomy" id="51315"/>
    <lineage>
        <taxon>Eukaryota</taxon>
        <taxon>Sar</taxon>
        <taxon>Alveolata</taxon>
        <taxon>Apicomplexa</taxon>
        <taxon>Conoidasida</taxon>
        <taxon>Coccidia</taxon>
        <taxon>Eucoccidiorida</taxon>
        <taxon>Eimeriorina</taxon>
        <taxon>Eimeriidae</taxon>
        <taxon>Eimeria</taxon>
    </lineage>
</organism>
<reference evidence="4" key="2">
    <citation type="submission" date="2013-10" db="EMBL/GenBank/DDBJ databases">
        <authorList>
            <person name="Aslett M."/>
        </authorList>
    </citation>
    <scope>NUCLEOTIDE SEQUENCE [LARGE SCALE GENOMIC DNA]</scope>
    <source>
        <strain evidence="4">Houghton</strain>
    </source>
</reference>
<dbReference type="RefSeq" id="XP_013438805.1">
    <property type="nucleotide sequence ID" value="XM_013583351.1"/>
</dbReference>
<dbReference type="InterPro" id="IPR038499">
    <property type="entry name" value="BRO1_sf"/>
</dbReference>
<feature type="domain" description="BRO1" evidence="3">
    <location>
        <begin position="99"/>
        <end position="248"/>
    </location>
</feature>
<dbReference type="AlphaFoldDB" id="U6N4W9"/>
<feature type="region of interest" description="Disordered" evidence="2">
    <location>
        <begin position="824"/>
        <end position="883"/>
    </location>
</feature>
<evidence type="ECO:0000259" key="3">
    <source>
        <dbReference type="Pfam" id="PF03097"/>
    </source>
</evidence>
<feature type="compositionally biased region" description="Low complexity" evidence="2">
    <location>
        <begin position="789"/>
        <end position="799"/>
    </location>
</feature>
<feature type="region of interest" description="Disordered" evidence="2">
    <location>
        <begin position="290"/>
        <end position="320"/>
    </location>
</feature>
<sequence length="883" mass="96814">MRRLPSHVPLPGQLIGPLEAYCSEQFGWLQCSEIAHVFAELQRLRDAVVAALTRFTDRDCWVETHEAGAVVVAYYGATDAAFGAAAALQRSSKATEAAALEGWCKSQELCYAAVAHLQLALQQKETAEAEGEGFGLLVARATLAEECLSRAEAAAAAALARTPEAPRLQTAKLRAAVDALLKMAKRDNQLVYMEPVPKMSALPPLEESSGLRGTTQVSLQDVLPPNRRAELQLSALLPAGVRALADEYQALFQGLTAQVNEEANGLLSRVATFLQKEQLPSALRSRLAAAQEVPQRQQRGQQQWSDEQGQVPPLQSNKGISPDLHFEFSSTCSQELLSVQSLGGAQRLRQQQQMLEQLSAGAGIHLATVQHQLQSQLQLLVQQRQQQHTSSTQDEFRVQEQQFLTLECKTKELMECACLYATKLQQAQKANEMIGTRMYEALGILKLLPCMAALQSDRTSGTTVGLDKAFAQAPTLEQLLCATKKDAEQLVQKLLLRLHTSVVDGTQHHPLLQQRLDAAHAALVELESRIYSLQEDQNKLCQSEHLLPEHVLQQLRQAAATSPDPAASVCTAAASAALREAARSTKKRIQEVALQLEAAQQRWSELLAAESEEAELQKQKQQKLASEMQQAVQQQASHLRKAFSEQQQGIAFYSQLQGFLQQLQQHQQQLLKDMNACIRSVHQQQKEQQEKLRALPKELQQEQNDQITPLQAPQWPNAGTLSTRSGRSSIGSSDRSGSSTPAPANWRRYSCGPHVLPGSNPRRLSSSDNSKNKHYCGAAAPECLPSFPSPDSTYGSSSSQQRREEATENRNSINIAGASFALAHSPIRARNSRHSTSTTNRSFPDAPAAAPCSPRCTPQDTDTVFRGPEPLSSFHVTNRASNS</sequence>
<feature type="compositionally biased region" description="Low complexity" evidence="2">
    <location>
        <begin position="290"/>
        <end position="311"/>
    </location>
</feature>
<dbReference type="OrthoDB" id="64867at2759"/>
<evidence type="ECO:0000256" key="2">
    <source>
        <dbReference type="SAM" id="MobiDB-lite"/>
    </source>
</evidence>
<feature type="region of interest" description="Disordered" evidence="2">
    <location>
        <begin position="700"/>
        <end position="773"/>
    </location>
</feature>
<reference evidence="4" key="1">
    <citation type="submission" date="2013-10" db="EMBL/GenBank/DDBJ databases">
        <title>Genomic analysis of the causative agents of coccidiosis in chickens.</title>
        <authorList>
            <person name="Reid A.J."/>
            <person name="Blake D."/>
            <person name="Billington K."/>
            <person name="Browne H."/>
            <person name="Dunn M."/>
            <person name="Hung S."/>
            <person name="Kawahara F."/>
            <person name="Miranda-Saavedra D."/>
            <person name="Mourier T."/>
            <person name="Nagra H."/>
            <person name="Otto T.D."/>
            <person name="Rawlings N."/>
            <person name="Sanchez A."/>
            <person name="Sanders M."/>
            <person name="Subramaniam C."/>
            <person name="Tay Y."/>
            <person name="Dear P."/>
            <person name="Doerig C."/>
            <person name="Gruber A."/>
            <person name="Parkinson J."/>
            <person name="Shirley M."/>
            <person name="Wan K.L."/>
            <person name="Berriman M."/>
            <person name="Tomley F."/>
            <person name="Pain A."/>
        </authorList>
    </citation>
    <scope>NUCLEOTIDE SEQUENCE [LARGE SCALE GENOMIC DNA]</scope>
    <source>
        <strain evidence="4">Houghton</strain>
    </source>
</reference>
<evidence type="ECO:0000313" key="4">
    <source>
        <dbReference type="EMBL" id="CDJ70339.1"/>
    </source>
</evidence>
<feature type="compositionally biased region" description="Polar residues" evidence="2">
    <location>
        <begin position="701"/>
        <end position="711"/>
    </location>
</feature>
<evidence type="ECO:0000313" key="5">
    <source>
        <dbReference type="Proteomes" id="UP000030754"/>
    </source>
</evidence>
<keyword evidence="1" id="KW-0175">Coiled coil</keyword>
<keyword evidence="5" id="KW-1185">Reference proteome</keyword>
<dbReference type="InterPro" id="IPR004328">
    <property type="entry name" value="BRO1_dom"/>
</dbReference>
<evidence type="ECO:0000256" key="1">
    <source>
        <dbReference type="SAM" id="Coils"/>
    </source>
</evidence>
<proteinExistence type="predicted"/>
<protein>
    <recommendedName>
        <fullName evidence="3">BRO1 domain-containing protein</fullName>
    </recommendedName>
</protein>
<dbReference type="Proteomes" id="UP000030754">
    <property type="component" value="Unassembled WGS sequence"/>
</dbReference>
<gene>
    <name evidence="4" type="ORF">ENH_00082570</name>
</gene>
<dbReference type="EMBL" id="HG725929">
    <property type="protein sequence ID" value="CDJ70339.1"/>
    <property type="molecule type" value="Genomic_DNA"/>
</dbReference>
<feature type="compositionally biased region" description="Low complexity" evidence="2">
    <location>
        <begin position="719"/>
        <end position="740"/>
    </location>
</feature>